<proteinExistence type="predicted"/>
<dbReference type="EMBL" id="LCFI01000008">
    <property type="protein sequence ID" value="KKS90136.1"/>
    <property type="molecule type" value="Genomic_DNA"/>
</dbReference>
<dbReference type="AlphaFoldDB" id="A0A0G1F4Q1"/>
<evidence type="ECO:0000259" key="1">
    <source>
        <dbReference type="Pfam" id="PF00535"/>
    </source>
</evidence>
<keyword evidence="2" id="KW-0808">Transferase</keyword>
<feature type="domain" description="Glycosyltransferase 2-like" evidence="1">
    <location>
        <begin position="4"/>
        <end position="117"/>
    </location>
</feature>
<evidence type="ECO:0000313" key="2">
    <source>
        <dbReference type="EMBL" id="KKS90136.1"/>
    </source>
</evidence>
<accession>A0A0G1F4Q1</accession>
<dbReference type="Proteomes" id="UP000034669">
    <property type="component" value="Unassembled WGS sequence"/>
</dbReference>
<dbReference type="PANTHER" id="PTHR43179:SF7">
    <property type="entry name" value="RHAMNOSYLTRANSFERASE WBBL"/>
    <property type="match status" value="1"/>
</dbReference>
<dbReference type="InterPro" id="IPR001173">
    <property type="entry name" value="Glyco_trans_2-like"/>
</dbReference>
<dbReference type="InterPro" id="IPR029044">
    <property type="entry name" value="Nucleotide-diphossugar_trans"/>
</dbReference>
<gene>
    <name evidence="2" type="ORF">UV66_C0008G0011</name>
</gene>
<dbReference type="SUPFAM" id="SSF53448">
    <property type="entry name" value="Nucleotide-diphospho-sugar transferases"/>
    <property type="match status" value="1"/>
</dbReference>
<dbReference type="Pfam" id="PF00535">
    <property type="entry name" value="Glycos_transf_2"/>
    <property type="match status" value="1"/>
</dbReference>
<dbReference type="Gene3D" id="3.90.550.10">
    <property type="entry name" value="Spore Coat Polysaccharide Biosynthesis Protein SpsA, Chain A"/>
    <property type="match status" value="1"/>
</dbReference>
<evidence type="ECO:0000313" key="3">
    <source>
        <dbReference type="Proteomes" id="UP000034669"/>
    </source>
</evidence>
<dbReference type="PANTHER" id="PTHR43179">
    <property type="entry name" value="RHAMNOSYLTRANSFERASE WBBL"/>
    <property type="match status" value="1"/>
</dbReference>
<name>A0A0G1F4Q1_9BACT</name>
<dbReference type="CDD" id="cd04186">
    <property type="entry name" value="GT_2_like_c"/>
    <property type="match status" value="1"/>
</dbReference>
<reference evidence="2 3" key="1">
    <citation type="journal article" date="2015" name="Nature">
        <title>rRNA introns, odd ribosomes, and small enigmatic genomes across a large radiation of phyla.</title>
        <authorList>
            <person name="Brown C.T."/>
            <person name="Hug L.A."/>
            <person name="Thomas B.C."/>
            <person name="Sharon I."/>
            <person name="Castelle C.J."/>
            <person name="Singh A."/>
            <person name="Wilkins M.J."/>
            <person name="Williams K.H."/>
            <person name="Banfield J.F."/>
        </authorList>
    </citation>
    <scope>NUCLEOTIDE SEQUENCE [LARGE SCALE GENOMIC DNA]</scope>
</reference>
<dbReference type="GO" id="GO:0016740">
    <property type="term" value="F:transferase activity"/>
    <property type="evidence" value="ECO:0007669"/>
    <property type="project" value="UniProtKB-KW"/>
</dbReference>
<comment type="caution">
    <text evidence="2">The sequence shown here is derived from an EMBL/GenBank/DDBJ whole genome shotgun (WGS) entry which is preliminary data.</text>
</comment>
<sequence>MDISIIIPSYNTKDLLVRCLESIFQSLKNAQFSYEVLVVDNASIDGSIEILNTKYPQVIKILNKENIGYGKANNQGIQKARGTYLLLLNSDIQVLDGAIEKLFIYNNSHPSEFVGGKLLNEDQSPQASCGPLYTLPVVAIMLFAKGDDWKATRYSPEKIRKVDWVSGACLIGKKQSFLDVGLFDESIFMYMEEIDFLYRAKRKGHTVFFYPDARFIHTGAASSSTKRTPVVNIYCGLLYFYRKHMSIIGQRALAVLLALKAWVVILIAKSTGKQELAAIYEEALRMVK</sequence>
<organism evidence="2 3">
    <name type="scientific">Candidatus Woesebacteria bacterium GW2011_GWA1_43_12</name>
    <dbReference type="NCBI Taxonomy" id="1618557"/>
    <lineage>
        <taxon>Bacteria</taxon>
        <taxon>Candidatus Woeseibacteriota</taxon>
    </lineage>
</organism>
<protein>
    <submittedName>
        <fullName evidence="2">Glycosyltransferase/rhamnosyltransferase</fullName>
    </submittedName>
</protein>